<dbReference type="EMBL" id="JAVDWU010000001">
    <property type="protein sequence ID" value="MDR7148899.1"/>
    <property type="molecule type" value="Genomic_DNA"/>
</dbReference>
<gene>
    <name evidence="1" type="ORF">J2W49_000827</name>
</gene>
<keyword evidence="2" id="KW-1185">Reference proteome</keyword>
<accession>A0ABU1WIL6</accession>
<evidence type="ECO:0008006" key="3">
    <source>
        <dbReference type="Google" id="ProtNLM"/>
    </source>
</evidence>
<name>A0ABU1WIL6_9BURK</name>
<dbReference type="Proteomes" id="UP001265700">
    <property type="component" value="Unassembled WGS sequence"/>
</dbReference>
<proteinExistence type="predicted"/>
<dbReference type="CDD" id="cd09627">
    <property type="entry name" value="DOMON_murB_like"/>
    <property type="match status" value="1"/>
</dbReference>
<comment type="caution">
    <text evidence="1">The sequence shown here is derived from an EMBL/GenBank/DDBJ whole genome shotgun (WGS) entry which is preliminary data.</text>
</comment>
<dbReference type="Gene3D" id="2.60.40.1190">
    <property type="match status" value="1"/>
</dbReference>
<evidence type="ECO:0000313" key="2">
    <source>
        <dbReference type="Proteomes" id="UP001265700"/>
    </source>
</evidence>
<dbReference type="RefSeq" id="WP_310311857.1">
    <property type="nucleotide sequence ID" value="NZ_JAVDWU010000001.1"/>
</dbReference>
<sequence length="224" mass="24024">MKPVATSPQHLHAAHWLVPPQPLICHPAAPAGISLAITASVEHAVTFAGEGWRLRYEVRGDLSALLIPEPASPGPADGLWQHTCFEAFVAERGAAYQEFNFSPSGQWASYRFSAERVRDTAAESASAAKSLPPPSVAWHCTPEVLVLEAWLPVSALHTYASGQPLDLGLTAVIETRDQQLSYWALRHPGAKPDFHHRQGFALQVSADLAGPACGSATPSQRPTS</sequence>
<reference evidence="1 2" key="1">
    <citation type="submission" date="2023-07" db="EMBL/GenBank/DDBJ databases">
        <title>Sorghum-associated microbial communities from plants grown in Nebraska, USA.</title>
        <authorList>
            <person name="Schachtman D."/>
        </authorList>
    </citation>
    <scope>NUCLEOTIDE SEQUENCE [LARGE SCALE GENOMIC DNA]</scope>
    <source>
        <strain evidence="1 2">4249</strain>
    </source>
</reference>
<protein>
    <recommendedName>
        <fullName evidence="3">DOMON-like domain-containing protein</fullName>
    </recommendedName>
</protein>
<organism evidence="1 2">
    <name type="scientific">Hydrogenophaga palleronii</name>
    <dbReference type="NCBI Taxonomy" id="65655"/>
    <lineage>
        <taxon>Bacteria</taxon>
        <taxon>Pseudomonadati</taxon>
        <taxon>Pseudomonadota</taxon>
        <taxon>Betaproteobacteria</taxon>
        <taxon>Burkholderiales</taxon>
        <taxon>Comamonadaceae</taxon>
        <taxon>Hydrogenophaga</taxon>
    </lineage>
</organism>
<evidence type="ECO:0000313" key="1">
    <source>
        <dbReference type="EMBL" id="MDR7148899.1"/>
    </source>
</evidence>